<dbReference type="Gene3D" id="3.40.50.2300">
    <property type="match status" value="2"/>
</dbReference>
<evidence type="ECO:0000313" key="5">
    <source>
        <dbReference type="EMBL" id="ACR10908.1"/>
    </source>
</evidence>
<dbReference type="SUPFAM" id="SSF53822">
    <property type="entry name" value="Periplasmic binding protein-like I"/>
    <property type="match status" value="1"/>
</dbReference>
<dbReference type="GO" id="GO:0000976">
    <property type="term" value="F:transcription cis-regulatory region binding"/>
    <property type="evidence" value="ECO:0007669"/>
    <property type="project" value="TreeGrafter"/>
</dbReference>
<dbReference type="OrthoDB" id="5718990at2"/>
<dbReference type="InterPro" id="IPR028082">
    <property type="entry name" value="Peripla_BP_I"/>
</dbReference>
<reference evidence="5 6" key="1">
    <citation type="journal article" date="2009" name="PLoS ONE">
        <title>The complete genome of Teredinibacter turnerae T7901: an intracellular endosymbiont of marine wood-boring bivalves (shipworms).</title>
        <authorList>
            <person name="Yang J.C."/>
            <person name="Madupu R."/>
            <person name="Durkin A.S."/>
            <person name="Ekborg N.A."/>
            <person name="Pedamallu C.S."/>
            <person name="Hostetler J.B."/>
            <person name="Radune D."/>
            <person name="Toms B.S."/>
            <person name="Henrissat B."/>
            <person name="Coutinho P.M."/>
            <person name="Schwarz S."/>
            <person name="Field L."/>
            <person name="Trindade-Silva A.E."/>
            <person name="Soares C.A.G."/>
            <person name="Elshahawi S."/>
            <person name="Hanora A."/>
            <person name="Schmidt E.W."/>
            <person name="Haygood M.G."/>
            <person name="Posfai J."/>
            <person name="Benner J."/>
            <person name="Madinger C."/>
            <person name="Nove J."/>
            <person name="Anton B."/>
            <person name="Chaudhary K."/>
            <person name="Foster J."/>
            <person name="Holman A."/>
            <person name="Kumar S."/>
            <person name="Lessard P.A."/>
            <person name="Luyten Y.A."/>
            <person name="Slatko B."/>
            <person name="Wood N."/>
            <person name="Wu B."/>
            <person name="Teplitski M."/>
            <person name="Mougous J.D."/>
            <person name="Ward N."/>
            <person name="Eisen J.A."/>
            <person name="Badger J.H."/>
            <person name="Distel D.L."/>
        </authorList>
    </citation>
    <scope>NUCLEOTIDE SEQUENCE [LARGE SCALE GENOMIC DNA]</scope>
    <source>
        <strain evidence="6">ATCC 39867 / T7901</strain>
    </source>
</reference>
<dbReference type="PANTHER" id="PTHR30146">
    <property type="entry name" value="LACI-RELATED TRANSCRIPTIONAL REPRESSOR"/>
    <property type="match status" value="1"/>
</dbReference>
<dbReference type="CDD" id="cd01392">
    <property type="entry name" value="HTH_LacI"/>
    <property type="match status" value="1"/>
</dbReference>
<keyword evidence="2" id="KW-0238">DNA-binding</keyword>
<evidence type="ECO:0000256" key="2">
    <source>
        <dbReference type="ARBA" id="ARBA00023125"/>
    </source>
</evidence>
<protein>
    <submittedName>
        <fullName evidence="5">Transcriptional regulator</fullName>
    </submittedName>
</protein>
<dbReference type="HOGENOM" id="CLU_037628_6_1_6"/>
<dbReference type="SUPFAM" id="SSF47413">
    <property type="entry name" value="lambda repressor-like DNA-binding domains"/>
    <property type="match status" value="1"/>
</dbReference>
<name>C5BJ15_TERTT</name>
<keyword evidence="6" id="KW-1185">Reference proteome</keyword>
<dbReference type="KEGG" id="ttu:TERTU_4417"/>
<evidence type="ECO:0000313" key="6">
    <source>
        <dbReference type="Proteomes" id="UP000009080"/>
    </source>
</evidence>
<dbReference type="CDD" id="cd06284">
    <property type="entry name" value="PBP1_LacI-like"/>
    <property type="match status" value="1"/>
</dbReference>
<dbReference type="Pfam" id="PF00356">
    <property type="entry name" value="LacI"/>
    <property type="match status" value="1"/>
</dbReference>
<dbReference type="EMBL" id="CP001614">
    <property type="protein sequence ID" value="ACR10908.1"/>
    <property type="molecule type" value="Genomic_DNA"/>
</dbReference>
<keyword evidence="3" id="KW-0804">Transcription</keyword>
<dbReference type="InterPro" id="IPR010982">
    <property type="entry name" value="Lambda_DNA-bd_dom_sf"/>
</dbReference>
<evidence type="ECO:0000256" key="3">
    <source>
        <dbReference type="ARBA" id="ARBA00023163"/>
    </source>
</evidence>
<dbReference type="PANTHER" id="PTHR30146:SF109">
    <property type="entry name" value="HTH-TYPE TRANSCRIPTIONAL REGULATOR GALS"/>
    <property type="match status" value="1"/>
</dbReference>
<dbReference type="RefSeq" id="WP_015817020.1">
    <property type="nucleotide sequence ID" value="NC_012997.1"/>
</dbReference>
<dbReference type="InterPro" id="IPR046335">
    <property type="entry name" value="LacI/GalR-like_sensor"/>
</dbReference>
<sequence length="331" mass="36233">MSNIREVARLAGVSVATVSRTLSHPEMVSEATQKRVMKAVDQVNYQPNMLARNFRSARSYSLVVLVPDIANPFFALVIRSIERQAQKKGYSVLLGDTQDSSEREQDYIRLVETRLADGILQLRPISDQFHAGSKFSFPYLHVCSTESTDGPCVRVDNAKAFEQMTAYLISLGHQRIGLITGREENPHTVDRMKGFQKALADGGLPFDTNLVASGDYSIWSGVNAANALCQSGIQPTAIACMNDEMAIGAIQALKAQGLRVPEDVSVTGFDDISYARYCDPPLTTIAQPADLMGTLAVDMLLQQLNGESLPCQEKVLPYEFIVRQSTAPAAQ</sequence>
<organism evidence="5 6">
    <name type="scientific">Teredinibacter turnerae (strain ATCC 39867 / T7901)</name>
    <dbReference type="NCBI Taxonomy" id="377629"/>
    <lineage>
        <taxon>Bacteria</taxon>
        <taxon>Pseudomonadati</taxon>
        <taxon>Pseudomonadota</taxon>
        <taxon>Gammaproteobacteria</taxon>
        <taxon>Cellvibrionales</taxon>
        <taxon>Cellvibrionaceae</taxon>
        <taxon>Teredinibacter</taxon>
    </lineage>
</organism>
<dbReference type="STRING" id="377629.TERTU_4417"/>
<accession>C5BJ15</accession>
<evidence type="ECO:0000259" key="4">
    <source>
        <dbReference type="PROSITE" id="PS50932"/>
    </source>
</evidence>
<gene>
    <name evidence="5" type="ordered locus">TERTU_4417</name>
</gene>
<feature type="domain" description="HTH lacI-type" evidence="4">
    <location>
        <begin position="2"/>
        <end position="56"/>
    </location>
</feature>
<dbReference type="Proteomes" id="UP000009080">
    <property type="component" value="Chromosome"/>
</dbReference>
<dbReference type="AlphaFoldDB" id="C5BJ15"/>
<keyword evidence="1" id="KW-0805">Transcription regulation</keyword>
<dbReference type="SMART" id="SM00354">
    <property type="entry name" value="HTH_LACI"/>
    <property type="match status" value="1"/>
</dbReference>
<dbReference type="Pfam" id="PF13377">
    <property type="entry name" value="Peripla_BP_3"/>
    <property type="match status" value="1"/>
</dbReference>
<evidence type="ECO:0000256" key="1">
    <source>
        <dbReference type="ARBA" id="ARBA00023015"/>
    </source>
</evidence>
<dbReference type="InterPro" id="IPR000843">
    <property type="entry name" value="HTH_LacI"/>
</dbReference>
<dbReference type="PROSITE" id="PS50932">
    <property type="entry name" value="HTH_LACI_2"/>
    <property type="match status" value="1"/>
</dbReference>
<dbReference type="eggNOG" id="COG1609">
    <property type="taxonomic scope" value="Bacteria"/>
</dbReference>
<dbReference type="GO" id="GO:0003700">
    <property type="term" value="F:DNA-binding transcription factor activity"/>
    <property type="evidence" value="ECO:0007669"/>
    <property type="project" value="TreeGrafter"/>
</dbReference>
<dbReference type="Gene3D" id="1.10.260.40">
    <property type="entry name" value="lambda repressor-like DNA-binding domains"/>
    <property type="match status" value="1"/>
</dbReference>
<proteinExistence type="predicted"/>